<feature type="binding site" evidence="3">
    <location>
        <position position="191"/>
    </location>
    <ligand>
        <name>Zn(2+)</name>
        <dbReference type="ChEBI" id="CHEBI:29105"/>
        <label>2</label>
    </ligand>
</feature>
<dbReference type="PANTHER" id="PTHR11596:SF91">
    <property type="entry name" value="ALKALINE PHOSPHATASE-RELATED"/>
    <property type="match status" value="1"/>
</dbReference>
<organism evidence="5 6">
    <name type="scientific">Trichonephila inaurata madagascariensis</name>
    <dbReference type="NCBI Taxonomy" id="2747483"/>
    <lineage>
        <taxon>Eukaryota</taxon>
        <taxon>Metazoa</taxon>
        <taxon>Ecdysozoa</taxon>
        <taxon>Arthropoda</taxon>
        <taxon>Chelicerata</taxon>
        <taxon>Arachnida</taxon>
        <taxon>Araneae</taxon>
        <taxon>Araneomorphae</taxon>
        <taxon>Entelegynae</taxon>
        <taxon>Araneoidea</taxon>
        <taxon>Nephilidae</taxon>
        <taxon>Trichonephila</taxon>
        <taxon>Trichonephila inaurata</taxon>
    </lineage>
</organism>
<comment type="cofactor">
    <cofactor evidence="3">
        <name>Zn(2+)</name>
        <dbReference type="ChEBI" id="CHEBI:29105"/>
    </cofactor>
    <text evidence="3">Binds 2 Zn(2+) ions.</text>
</comment>
<gene>
    <name evidence="5" type="primary">ALPL</name>
    <name evidence="5" type="ORF">TNIN_42141</name>
</gene>
<feature type="binding site" evidence="3">
    <location>
        <position position="190"/>
    </location>
    <ligand>
        <name>Zn(2+)</name>
        <dbReference type="ChEBI" id="CHEBI:29105"/>
        <label>2</label>
    </ligand>
</feature>
<sequence length="354" mass="39436">MTYNTDSQVGDSGACATALLCGVKGRFETVGLDDSARYDKCQSSFNSRIPCLADWAQAEGKSTGLVTTTRVTHATPAAMYSHSASRYWESDGKIPKEDRAECKDIARQLVEDDPGRNINVILGGGRGNFLPGKKKESEMWTEMGRGRIDHSHHFNNAHRALEDTLALEDAVITALEMTRPDDTLLVVTSDHSHVFAFGGTPKRGNPILGLDNKESDVDNMPYTTLLYANGPGYNRNFPTGRENLSSTDTEDINYVQQSAVPRRWDTHGGEDVPVYAHGPMAHLFRGVLEQTYIPHAMAYAACIGHHRDDCERRRRHAFHRQVIDCPSPHVESSTRMTSYDLFLLWLMVIGLLIR</sequence>
<feature type="binding site" evidence="3">
    <location>
        <position position="267"/>
    </location>
    <ligand>
        <name>Zn(2+)</name>
        <dbReference type="ChEBI" id="CHEBI:29105"/>
        <label>2</label>
    </ligand>
</feature>
<protein>
    <recommendedName>
        <fullName evidence="1">alkaline phosphatase</fullName>
        <ecNumber evidence="1">3.1.3.1</ecNumber>
    </recommendedName>
</protein>
<dbReference type="InterPro" id="IPR017850">
    <property type="entry name" value="Alkaline_phosphatase_core_sf"/>
</dbReference>
<feature type="binding site" evidence="3">
    <location>
        <position position="73"/>
    </location>
    <ligand>
        <name>Zn(2+)</name>
        <dbReference type="ChEBI" id="CHEBI:29105"/>
        <label>2</label>
    </ligand>
</feature>
<dbReference type="OrthoDB" id="5818554at2759"/>
<dbReference type="GO" id="GO:0004035">
    <property type="term" value="F:alkaline phosphatase activity"/>
    <property type="evidence" value="ECO:0007669"/>
    <property type="project" value="UniProtKB-EC"/>
</dbReference>
<dbReference type="Proteomes" id="UP000886998">
    <property type="component" value="Unassembled WGS sequence"/>
</dbReference>
<feature type="binding site" evidence="3">
    <location>
        <position position="153"/>
    </location>
    <ligand>
        <name>Zn(2+)</name>
        <dbReference type="ChEBI" id="CHEBI:29105"/>
        <label>2</label>
    </ligand>
</feature>
<proteinExistence type="inferred from homology"/>
<dbReference type="EC" id="3.1.3.1" evidence="1"/>
<evidence type="ECO:0000256" key="1">
    <source>
        <dbReference type="ARBA" id="ARBA00012647"/>
    </source>
</evidence>
<dbReference type="Gene3D" id="3.40.720.10">
    <property type="entry name" value="Alkaline Phosphatase, subunit A"/>
    <property type="match status" value="2"/>
</dbReference>
<dbReference type="PRINTS" id="PR00113">
    <property type="entry name" value="ALKPHPHTASE"/>
</dbReference>
<dbReference type="SUPFAM" id="SSF53649">
    <property type="entry name" value="Alkaline phosphatase-like"/>
    <property type="match status" value="1"/>
</dbReference>
<dbReference type="PANTHER" id="PTHR11596">
    <property type="entry name" value="ALKALINE PHOSPHATASE"/>
    <property type="match status" value="1"/>
</dbReference>
<reference evidence="5" key="1">
    <citation type="submission" date="2020-08" db="EMBL/GenBank/DDBJ databases">
        <title>Multicomponent nature underlies the extraordinary mechanical properties of spider dragline silk.</title>
        <authorList>
            <person name="Kono N."/>
            <person name="Nakamura H."/>
            <person name="Mori M."/>
            <person name="Yoshida Y."/>
            <person name="Ohtoshi R."/>
            <person name="Malay A.D."/>
            <person name="Moran D.A.P."/>
            <person name="Tomita M."/>
            <person name="Numata K."/>
            <person name="Arakawa K."/>
        </authorList>
    </citation>
    <scope>NUCLEOTIDE SEQUENCE</scope>
</reference>
<name>A0A8X6X131_9ARAC</name>
<dbReference type="GO" id="GO:0046872">
    <property type="term" value="F:metal ion binding"/>
    <property type="evidence" value="ECO:0007669"/>
    <property type="project" value="UniProtKB-KW"/>
</dbReference>
<accession>A0A8X6X131</accession>
<evidence type="ECO:0000313" key="6">
    <source>
        <dbReference type="Proteomes" id="UP000886998"/>
    </source>
</evidence>
<dbReference type="CDD" id="cd16012">
    <property type="entry name" value="ALP"/>
    <property type="match status" value="1"/>
</dbReference>
<feature type="binding site" evidence="3">
    <location>
        <position position="149"/>
    </location>
    <ligand>
        <name>Zn(2+)</name>
        <dbReference type="ChEBI" id="CHEBI:29105"/>
        <label>2</label>
    </ligand>
</feature>
<keyword evidence="3" id="KW-0862">Zinc</keyword>
<keyword evidence="3" id="KW-0479">Metal-binding</keyword>
<dbReference type="AlphaFoldDB" id="A0A8X6X131"/>
<feature type="active site" description="Phosphoserine intermediate" evidence="2">
    <location>
        <position position="12"/>
    </location>
</feature>
<keyword evidence="6" id="KW-1185">Reference proteome</keyword>
<evidence type="ECO:0000313" key="5">
    <source>
        <dbReference type="EMBL" id="GFY45028.1"/>
    </source>
</evidence>
<comment type="caution">
    <text evidence="5">The sequence shown here is derived from an EMBL/GenBank/DDBJ whole genome shotgun (WGS) entry which is preliminary data.</text>
</comment>
<keyword evidence="3" id="KW-0460">Magnesium</keyword>
<dbReference type="InterPro" id="IPR001952">
    <property type="entry name" value="Alkaline_phosphatase"/>
</dbReference>
<feature type="binding site" evidence="3">
    <location>
        <position position="75"/>
    </location>
    <ligand>
        <name>Mg(2+)</name>
        <dbReference type="ChEBI" id="CHEBI:18420"/>
    </ligand>
</feature>
<comment type="cofactor">
    <cofactor evidence="3">
        <name>Mg(2+)</name>
        <dbReference type="ChEBI" id="CHEBI:18420"/>
    </cofactor>
    <text evidence="3">Binds 1 Mg(2+) ion.</text>
</comment>
<dbReference type="EMBL" id="BMAV01004543">
    <property type="protein sequence ID" value="GFY45028.1"/>
    <property type="molecule type" value="Genomic_DNA"/>
</dbReference>
<evidence type="ECO:0000256" key="4">
    <source>
        <dbReference type="RuleBase" id="RU003946"/>
    </source>
</evidence>
<evidence type="ECO:0000256" key="2">
    <source>
        <dbReference type="PIRSR" id="PIRSR601952-1"/>
    </source>
</evidence>
<comment type="similarity">
    <text evidence="4">Belongs to the alkaline phosphatase family.</text>
</comment>
<dbReference type="SMART" id="SM00098">
    <property type="entry name" value="alkPPc"/>
    <property type="match status" value="1"/>
</dbReference>
<dbReference type="Pfam" id="PF00245">
    <property type="entry name" value="Alk_phosphatase"/>
    <property type="match status" value="2"/>
</dbReference>
<evidence type="ECO:0000256" key="3">
    <source>
        <dbReference type="PIRSR" id="PIRSR601952-2"/>
    </source>
</evidence>